<reference evidence="4" key="3">
    <citation type="submission" date="2015-06" db="UniProtKB">
        <authorList>
            <consortium name="EnsemblMetazoa"/>
        </authorList>
    </citation>
    <scope>IDENTIFICATION</scope>
</reference>
<gene>
    <name evidence="3" type="ORF">CAPTEDRAFT_111638</name>
</gene>
<evidence type="ECO:0000313" key="4">
    <source>
        <dbReference type="EnsemblMetazoa" id="CapteP111638"/>
    </source>
</evidence>
<dbReference type="InterPro" id="IPR039574">
    <property type="entry name" value="OGFr"/>
</dbReference>
<evidence type="ECO:0000313" key="5">
    <source>
        <dbReference type="Proteomes" id="UP000014760"/>
    </source>
</evidence>
<dbReference type="OMA" id="WWANCLR"/>
<evidence type="ECO:0000313" key="3">
    <source>
        <dbReference type="EMBL" id="ELU02449.1"/>
    </source>
</evidence>
<dbReference type="PANTHER" id="PTHR14015">
    <property type="entry name" value="OPIOID GROWTH FACTOR RECEPTOR OGFR ZETA-TYPE OPIOID RECEPTOR"/>
    <property type="match status" value="1"/>
</dbReference>
<dbReference type="PANTHER" id="PTHR14015:SF2">
    <property type="entry name" value="OPIOID GROWTH FACTOR RECEPTOR (OGFR) CONSERVED DOMAIN-CONTAINING PROTEIN"/>
    <property type="match status" value="1"/>
</dbReference>
<dbReference type="Proteomes" id="UP000014760">
    <property type="component" value="Unassembled WGS sequence"/>
</dbReference>
<dbReference type="EnsemblMetazoa" id="CapteT111638">
    <property type="protein sequence ID" value="CapteP111638"/>
    <property type="gene ID" value="CapteG111638"/>
</dbReference>
<reference evidence="3 5" key="2">
    <citation type="journal article" date="2013" name="Nature">
        <title>Insights into bilaterian evolution from three spiralian genomes.</title>
        <authorList>
            <person name="Simakov O."/>
            <person name="Marletaz F."/>
            <person name="Cho S.J."/>
            <person name="Edsinger-Gonzales E."/>
            <person name="Havlak P."/>
            <person name="Hellsten U."/>
            <person name="Kuo D.H."/>
            <person name="Larsson T."/>
            <person name="Lv J."/>
            <person name="Arendt D."/>
            <person name="Savage R."/>
            <person name="Osoegawa K."/>
            <person name="de Jong P."/>
            <person name="Grimwood J."/>
            <person name="Chapman J.A."/>
            <person name="Shapiro H."/>
            <person name="Aerts A."/>
            <person name="Otillar R.P."/>
            <person name="Terry A.Y."/>
            <person name="Boore J.L."/>
            <person name="Grigoriev I.V."/>
            <person name="Lindberg D.R."/>
            <person name="Seaver E.C."/>
            <person name="Weisblat D.A."/>
            <person name="Putnam N.H."/>
            <person name="Rokhsar D.S."/>
        </authorList>
    </citation>
    <scope>NUCLEOTIDE SEQUENCE</scope>
    <source>
        <strain evidence="3 5">I ESC-2004</strain>
    </source>
</reference>
<evidence type="ECO:0000256" key="1">
    <source>
        <dbReference type="ARBA" id="ARBA00010365"/>
    </source>
</evidence>
<dbReference type="GO" id="GO:0016020">
    <property type="term" value="C:membrane"/>
    <property type="evidence" value="ECO:0007669"/>
    <property type="project" value="InterPro"/>
</dbReference>
<proteinExistence type="inferred from homology"/>
<reference evidence="5" key="1">
    <citation type="submission" date="2012-12" db="EMBL/GenBank/DDBJ databases">
        <authorList>
            <person name="Hellsten U."/>
            <person name="Grimwood J."/>
            <person name="Chapman J.A."/>
            <person name="Shapiro H."/>
            <person name="Aerts A."/>
            <person name="Otillar R.P."/>
            <person name="Terry A.Y."/>
            <person name="Boore J.L."/>
            <person name="Simakov O."/>
            <person name="Marletaz F."/>
            <person name="Cho S.-J."/>
            <person name="Edsinger-Gonzales E."/>
            <person name="Havlak P."/>
            <person name="Kuo D.-H."/>
            <person name="Larsson T."/>
            <person name="Lv J."/>
            <person name="Arendt D."/>
            <person name="Savage R."/>
            <person name="Osoegawa K."/>
            <person name="de Jong P."/>
            <person name="Lindberg D.R."/>
            <person name="Seaver E.C."/>
            <person name="Weisblat D.A."/>
            <person name="Putnam N.H."/>
            <person name="Grigoriev I.V."/>
            <person name="Rokhsar D.S."/>
        </authorList>
    </citation>
    <scope>NUCLEOTIDE SEQUENCE</scope>
    <source>
        <strain evidence="5">I ESC-2004</strain>
    </source>
</reference>
<name>R7U927_CAPTE</name>
<evidence type="ECO:0000259" key="2">
    <source>
        <dbReference type="Pfam" id="PF04664"/>
    </source>
</evidence>
<protein>
    <recommendedName>
        <fullName evidence="2">Opioid growth factor receptor (OGFr) conserved domain-containing protein</fullName>
    </recommendedName>
</protein>
<feature type="domain" description="Opioid growth factor receptor (OGFr) conserved" evidence="2">
    <location>
        <begin position="1"/>
        <end position="184"/>
    </location>
</feature>
<comment type="similarity">
    <text evidence="1">Belongs to the opioid growth factor receptor family.</text>
</comment>
<dbReference type="EMBL" id="AMQN01008832">
    <property type="status" value="NOT_ANNOTATED_CDS"/>
    <property type="molecule type" value="Genomic_DNA"/>
</dbReference>
<dbReference type="Pfam" id="PF04664">
    <property type="entry name" value="OGFr_N"/>
    <property type="match status" value="1"/>
</dbReference>
<feature type="non-terminal residue" evidence="3">
    <location>
        <position position="1"/>
    </location>
</feature>
<keyword evidence="5" id="KW-1185">Reference proteome</keyword>
<dbReference type="EMBL" id="KB304051">
    <property type="protein sequence ID" value="ELU02449.1"/>
    <property type="molecule type" value="Genomic_DNA"/>
</dbReference>
<organism evidence="3">
    <name type="scientific">Capitella teleta</name>
    <name type="common">Polychaete worm</name>
    <dbReference type="NCBI Taxonomy" id="283909"/>
    <lineage>
        <taxon>Eukaryota</taxon>
        <taxon>Metazoa</taxon>
        <taxon>Spiralia</taxon>
        <taxon>Lophotrochozoa</taxon>
        <taxon>Annelida</taxon>
        <taxon>Polychaeta</taxon>
        <taxon>Sedentaria</taxon>
        <taxon>Scolecida</taxon>
        <taxon>Capitellidae</taxon>
        <taxon>Capitella</taxon>
    </lineage>
</organism>
<dbReference type="AlphaFoldDB" id="R7U927"/>
<sequence>NKKFYFNEIPCVPDGEFIDEIHKKWFKNYEKLESHHGYIQWLFPIREQGMNYHASPLQVHEAEAIKNNEEAKKRVLTSYRLMLDFYGIKLANEKTGKVSRASNWIERYYHLNRSFHNYLRITRILKSLGELGYEHLKAPLVMLLLEEAVEHKTLKNIERSCCEYFVYTLRHEEERVDVINWIKQFSKYGVR</sequence>
<dbReference type="GO" id="GO:0140625">
    <property type="term" value="F:opioid growth factor receptor activity"/>
    <property type="evidence" value="ECO:0007669"/>
    <property type="project" value="InterPro"/>
</dbReference>
<dbReference type="InterPro" id="IPR006757">
    <property type="entry name" value="OGF_rcpt"/>
</dbReference>
<dbReference type="HOGENOM" id="CLU_032134_2_1_1"/>
<dbReference type="STRING" id="283909.R7U927"/>
<accession>R7U927</accession>
<dbReference type="OrthoDB" id="9030204at2759"/>